<gene>
    <name evidence="4" type="ORF">RIEGSTA812A_PEG_1214</name>
</gene>
<dbReference type="InterPro" id="IPR050361">
    <property type="entry name" value="MPP/UQCRC_Complex"/>
</dbReference>
<dbReference type="PANTHER" id="PTHR11851">
    <property type="entry name" value="METALLOPROTEASE"/>
    <property type="match status" value="1"/>
</dbReference>
<dbReference type="FunFam" id="3.30.830.10:FF:000008">
    <property type="entry name" value="Mitochondrial-processing peptidase subunit beta"/>
    <property type="match status" value="1"/>
</dbReference>
<reference evidence="4" key="1">
    <citation type="submission" date="2018-10" db="EMBL/GenBank/DDBJ databases">
        <authorList>
            <person name="Gruber-Vodicka H."/>
            <person name="Jaeckle O."/>
        </authorList>
    </citation>
    <scope>NUCLEOTIDE SEQUENCE</scope>
</reference>
<organism evidence="4">
    <name type="scientific">invertebrate metagenome</name>
    <dbReference type="NCBI Taxonomy" id="1711999"/>
    <lineage>
        <taxon>unclassified sequences</taxon>
        <taxon>metagenomes</taxon>
        <taxon>organismal metagenomes</taxon>
    </lineage>
</organism>
<dbReference type="SUPFAM" id="SSF63411">
    <property type="entry name" value="LuxS/MPP-like metallohydrolase"/>
    <property type="match status" value="2"/>
</dbReference>
<protein>
    <submittedName>
        <fullName evidence="4">Mitochondrial processing peptidase-like protein</fullName>
        <ecNumber evidence="4">3.4.24.64</ecNumber>
    </submittedName>
</protein>
<dbReference type="GO" id="GO:0006508">
    <property type="term" value="P:proteolysis"/>
    <property type="evidence" value="ECO:0007669"/>
    <property type="project" value="InterPro"/>
</dbReference>
<dbReference type="InterPro" id="IPR001431">
    <property type="entry name" value="Pept_M16_Zn_BS"/>
</dbReference>
<sequence>MTIEMTTLENGMRIATDRMETIETVSLGVWVDVGTRHEPADRNGISHLLEHMAFKGTRKRSALDIAVAVDNVGGQLNAYTCREHTAYYAKVLREDTALAIDIVADVLQNSLLDQEDLRREQQVVVQEINQTLDTPDDIIFDYFQLAAYPDQALGRSVLGRAEMVRSMNSEVVADFMRAHYSARRMVLAAAGRVDHDQLVRLADQAFTELPPHQPGVAEAARYTGGDWREERDLEQVHIVLGFNGVAYNDPDFYTASVLSALIGGGMSSRLFQEVREKRGLAYAVSSFTVPYQDSGLFGIYVGTGEEDVVELIPVLCQELVKLTARATETEIRRAQAQVRAGLLMALESSGSRCEQLARQLLVYGRPISVQEAVARVEAADSAAVTQLAHRILHSPLTFAALGPIGKLESFDGICSRLPKN</sequence>
<evidence type="ECO:0000313" key="4">
    <source>
        <dbReference type="EMBL" id="VBB69741.1"/>
    </source>
</evidence>
<dbReference type="Gene3D" id="3.30.830.10">
    <property type="entry name" value="Metalloenzyme, LuxS/M16 peptidase-like"/>
    <property type="match status" value="2"/>
</dbReference>
<evidence type="ECO:0000256" key="1">
    <source>
        <dbReference type="ARBA" id="ARBA00007261"/>
    </source>
</evidence>
<accession>A0A484H817</accession>
<proteinExistence type="inferred from homology"/>
<evidence type="ECO:0000259" key="3">
    <source>
        <dbReference type="Pfam" id="PF05193"/>
    </source>
</evidence>
<dbReference type="EC" id="3.4.24.64" evidence="4"/>
<dbReference type="InterPro" id="IPR011765">
    <property type="entry name" value="Pept_M16_N"/>
</dbReference>
<dbReference type="Pfam" id="PF05193">
    <property type="entry name" value="Peptidase_M16_C"/>
    <property type="match status" value="1"/>
</dbReference>
<name>A0A484H817_9ZZZZ</name>
<evidence type="ECO:0000259" key="2">
    <source>
        <dbReference type="Pfam" id="PF00675"/>
    </source>
</evidence>
<dbReference type="PROSITE" id="PS00143">
    <property type="entry name" value="INSULINASE"/>
    <property type="match status" value="1"/>
</dbReference>
<dbReference type="GO" id="GO:0004222">
    <property type="term" value="F:metalloendopeptidase activity"/>
    <property type="evidence" value="ECO:0007669"/>
    <property type="project" value="UniProtKB-EC"/>
</dbReference>
<dbReference type="InterPro" id="IPR007863">
    <property type="entry name" value="Peptidase_M16_C"/>
</dbReference>
<feature type="domain" description="Peptidase M16 N-terminal" evidence="2">
    <location>
        <begin position="13"/>
        <end position="159"/>
    </location>
</feature>
<dbReference type="GO" id="GO:0046872">
    <property type="term" value="F:metal ion binding"/>
    <property type="evidence" value="ECO:0007669"/>
    <property type="project" value="InterPro"/>
</dbReference>
<feature type="domain" description="Peptidase M16 C-terminal" evidence="3">
    <location>
        <begin position="167"/>
        <end position="337"/>
    </location>
</feature>
<dbReference type="AlphaFoldDB" id="A0A484H817"/>
<comment type="similarity">
    <text evidence="1">Belongs to the peptidase M16 family.</text>
</comment>
<keyword evidence="4" id="KW-0378">Hydrolase</keyword>
<dbReference type="InterPro" id="IPR011249">
    <property type="entry name" value="Metalloenz_LuxS/M16"/>
</dbReference>
<dbReference type="PANTHER" id="PTHR11851:SF49">
    <property type="entry name" value="MITOCHONDRIAL-PROCESSING PEPTIDASE SUBUNIT ALPHA"/>
    <property type="match status" value="1"/>
</dbReference>
<dbReference type="Pfam" id="PF00675">
    <property type="entry name" value="Peptidase_M16"/>
    <property type="match status" value="1"/>
</dbReference>
<dbReference type="EMBL" id="LR026963">
    <property type="protein sequence ID" value="VBB69741.1"/>
    <property type="molecule type" value="Genomic_DNA"/>
</dbReference>